<proteinExistence type="predicted"/>
<name>A0ACC2IPM4_9PLEO</name>
<gene>
    <name evidence="1" type="ORF">OPT61_g1619</name>
</gene>
<protein>
    <submittedName>
        <fullName evidence="1">Uncharacterized protein</fullName>
    </submittedName>
</protein>
<sequence length="752" mass="80735">MSPSLPYAADVESPLKPDELQVLRAQYEKEGEYVGLQTKFNYAWGLIKSNERADQQEGVRLLSEIFRGSRERRRECLYYLALGNYKLGNYAEARRYNELLLELEPANLQAGSLKGLIDEKVAKEGLVGAAIVGGIAVAAGLEPDFAARVAASPYPILDLRFKTIPCFDSYITDNLQRAYLCSAIAGQSVIAARSAELSAAHSSRPPDNTSSPPSSQSPPTLITAEMDQSANQNAPAPSGSQRPGHRDMMFCHECADEWYRDERGLTCPECGSDFTEIIEDENDPRDSNMFGHDGDHDDDDMSDIEQAPPHPNPHQNPFADDPEEADISNFNLVRIGPGRFNVQATITRSVSPRGLSGGVAPGSIGGFMSMLNGLTQAAIQGQATQGHTQGQPQAQGGGSFPGAGQTAYHEAQGENQTAAHTGRFTYHGGARLAPRGDGLGMRVEPVDDISNVMTGLMAALGAQDMPQGADGGGHNAQGGGNVPAPFMNLFQSLGLITGGGQMGDFVYSQEGLDRIVTQLMEQTATNNAPPPATQADIDALPRKPVSEDMLGPEHKAECSICMDEVNIGETVTELPCKHWFHHACVSAWLIEHDTCPHCRQGITKHPEGGANAQASASSAQASTGPQPTGSRSMPGAFDVSGTGTPADPYVVPSDNGSADNQTTGTSTATDAASGGVGERVRRGRQRLRERREQRHERHRQRRLERHQRLLDRVAATFPASPPEIILASERPTLLLRGILRSSDSGHWSGSTY</sequence>
<comment type="caution">
    <text evidence="1">The sequence shown here is derived from an EMBL/GenBank/DDBJ whole genome shotgun (WGS) entry which is preliminary data.</text>
</comment>
<reference evidence="1" key="1">
    <citation type="submission" date="2022-11" db="EMBL/GenBank/DDBJ databases">
        <title>Genome Sequence of Boeremia exigua.</title>
        <authorList>
            <person name="Buettner E."/>
        </authorList>
    </citation>
    <scope>NUCLEOTIDE SEQUENCE</scope>
    <source>
        <strain evidence="1">CU02</strain>
    </source>
</reference>
<evidence type="ECO:0000313" key="2">
    <source>
        <dbReference type="Proteomes" id="UP001153331"/>
    </source>
</evidence>
<dbReference type="EMBL" id="JAPHNI010000066">
    <property type="protein sequence ID" value="KAJ8117098.1"/>
    <property type="molecule type" value="Genomic_DNA"/>
</dbReference>
<accession>A0ACC2IPM4</accession>
<evidence type="ECO:0000313" key="1">
    <source>
        <dbReference type="EMBL" id="KAJ8117098.1"/>
    </source>
</evidence>
<dbReference type="Proteomes" id="UP001153331">
    <property type="component" value="Unassembled WGS sequence"/>
</dbReference>
<organism evidence="1 2">
    <name type="scientific">Boeremia exigua</name>
    <dbReference type="NCBI Taxonomy" id="749465"/>
    <lineage>
        <taxon>Eukaryota</taxon>
        <taxon>Fungi</taxon>
        <taxon>Dikarya</taxon>
        <taxon>Ascomycota</taxon>
        <taxon>Pezizomycotina</taxon>
        <taxon>Dothideomycetes</taxon>
        <taxon>Pleosporomycetidae</taxon>
        <taxon>Pleosporales</taxon>
        <taxon>Pleosporineae</taxon>
        <taxon>Didymellaceae</taxon>
        <taxon>Boeremia</taxon>
    </lineage>
</organism>
<keyword evidence="2" id="KW-1185">Reference proteome</keyword>